<evidence type="ECO:0000256" key="3">
    <source>
        <dbReference type="ARBA" id="ARBA00023125"/>
    </source>
</evidence>
<dbReference type="GO" id="GO:0000978">
    <property type="term" value="F:RNA polymerase II cis-regulatory region sequence-specific DNA binding"/>
    <property type="evidence" value="ECO:0007669"/>
    <property type="project" value="TreeGrafter"/>
</dbReference>
<protein>
    <submittedName>
        <fullName evidence="8">Fungal-specific transcription factor domain-domain-containing protein</fullName>
    </submittedName>
</protein>
<keyword evidence="9" id="KW-1185">Reference proteome</keyword>
<dbReference type="InParanoid" id="A0A136IRI0"/>
<dbReference type="EMBL" id="KQ964262">
    <property type="protein sequence ID" value="KXJ87551.1"/>
    <property type="molecule type" value="Genomic_DNA"/>
</dbReference>
<feature type="region of interest" description="Disordered" evidence="6">
    <location>
        <begin position="41"/>
        <end position="161"/>
    </location>
</feature>
<dbReference type="GO" id="GO:0000435">
    <property type="term" value="P:positive regulation of transcription from RNA polymerase II promoter by galactose"/>
    <property type="evidence" value="ECO:0007669"/>
    <property type="project" value="TreeGrafter"/>
</dbReference>
<dbReference type="Pfam" id="PF04082">
    <property type="entry name" value="Fungal_trans"/>
    <property type="match status" value="1"/>
</dbReference>
<dbReference type="InterPro" id="IPR001138">
    <property type="entry name" value="Zn2Cys6_DnaBD"/>
</dbReference>
<dbReference type="GO" id="GO:0000981">
    <property type="term" value="F:DNA-binding transcription factor activity, RNA polymerase II-specific"/>
    <property type="evidence" value="ECO:0007669"/>
    <property type="project" value="InterPro"/>
</dbReference>
<evidence type="ECO:0000256" key="4">
    <source>
        <dbReference type="ARBA" id="ARBA00023163"/>
    </source>
</evidence>
<dbReference type="Gene3D" id="4.10.240.10">
    <property type="entry name" value="Zn(2)-C6 fungal-type DNA-binding domain"/>
    <property type="match status" value="1"/>
</dbReference>
<dbReference type="PROSITE" id="PS50048">
    <property type="entry name" value="ZN2_CY6_FUNGAL_2"/>
    <property type="match status" value="1"/>
</dbReference>
<dbReference type="InterPro" id="IPR007219">
    <property type="entry name" value="XnlR_reg_dom"/>
</dbReference>
<keyword evidence="2" id="KW-0805">Transcription regulation</keyword>
<dbReference type="InterPro" id="IPR036864">
    <property type="entry name" value="Zn2-C6_fun-type_DNA-bd_sf"/>
</dbReference>
<evidence type="ECO:0000256" key="6">
    <source>
        <dbReference type="SAM" id="MobiDB-lite"/>
    </source>
</evidence>
<evidence type="ECO:0000313" key="9">
    <source>
        <dbReference type="Proteomes" id="UP000070501"/>
    </source>
</evidence>
<keyword evidence="1" id="KW-0479">Metal-binding</keyword>
<evidence type="ECO:0000259" key="7">
    <source>
        <dbReference type="PROSITE" id="PS50048"/>
    </source>
</evidence>
<dbReference type="STRING" id="196109.A0A136IRI0"/>
<organism evidence="8 9">
    <name type="scientific">Microdochium bolleyi</name>
    <dbReference type="NCBI Taxonomy" id="196109"/>
    <lineage>
        <taxon>Eukaryota</taxon>
        <taxon>Fungi</taxon>
        <taxon>Dikarya</taxon>
        <taxon>Ascomycota</taxon>
        <taxon>Pezizomycotina</taxon>
        <taxon>Sordariomycetes</taxon>
        <taxon>Xylariomycetidae</taxon>
        <taxon>Xylariales</taxon>
        <taxon>Microdochiaceae</taxon>
        <taxon>Microdochium</taxon>
    </lineage>
</organism>
<evidence type="ECO:0000256" key="5">
    <source>
        <dbReference type="ARBA" id="ARBA00023242"/>
    </source>
</evidence>
<dbReference type="GO" id="GO:0008270">
    <property type="term" value="F:zinc ion binding"/>
    <property type="evidence" value="ECO:0007669"/>
    <property type="project" value="InterPro"/>
</dbReference>
<feature type="compositionally biased region" description="Polar residues" evidence="6">
    <location>
        <begin position="201"/>
        <end position="215"/>
    </location>
</feature>
<name>A0A136IRI0_9PEZI</name>
<evidence type="ECO:0000256" key="2">
    <source>
        <dbReference type="ARBA" id="ARBA00023015"/>
    </source>
</evidence>
<dbReference type="AlphaFoldDB" id="A0A136IRI0"/>
<dbReference type="PANTHER" id="PTHR47424">
    <property type="entry name" value="REGULATORY PROTEIN GAL4"/>
    <property type="match status" value="1"/>
</dbReference>
<feature type="region of interest" description="Disordered" evidence="6">
    <location>
        <begin position="198"/>
        <end position="244"/>
    </location>
</feature>
<dbReference type="GO" id="GO:0006351">
    <property type="term" value="P:DNA-templated transcription"/>
    <property type="evidence" value="ECO:0007669"/>
    <property type="project" value="InterPro"/>
</dbReference>
<reference evidence="9" key="1">
    <citation type="submission" date="2016-02" db="EMBL/GenBank/DDBJ databases">
        <title>Draft genome sequence of Microdochium bolleyi, a fungal endophyte of beachgrass.</title>
        <authorList>
            <consortium name="DOE Joint Genome Institute"/>
            <person name="David A.S."/>
            <person name="May G."/>
            <person name="Haridas S."/>
            <person name="Lim J."/>
            <person name="Wang M."/>
            <person name="Labutti K."/>
            <person name="Lipzen A."/>
            <person name="Barry K."/>
            <person name="Grigoriev I.V."/>
        </authorList>
    </citation>
    <scope>NUCLEOTIDE SEQUENCE [LARGE SCALE GENOMIC DNA]</scope>
    <source>
        <strain evidence="9">J235TASD1</strain>
    </source>
</reference>
<dbReference type="CDD" id="cd00067">
    <property type="entry name" value="GAL4"/>
    <property type="match status" value="1"/>
</dbReference>
<dbReference type="CDD" id="cd12148">
    <property type="entry name" value="fungal_TF_MHR"/>
    <property type="match status" value="1"/>
</dbReference>
<keyword evidence="5" id="KW-0539">Nucleus</keyword>
<dbReference type="SMART" id="SM00906">
    <property type="entry name" value="Fungal_trans"/>
    <property type="match status" value="1"/>
</dbReference>
<gene>
    <name evidence="8" type="ORF">Micbo1qcDRAFT_215990</name>
</gene>
<dbReference type="Proteomes" id="UP000070501">
    <property type="component" value="Unassembled WGS sequence"/>
</dbReference>
<evidence type="ECO:0000313" key="8">
    <source>
        <dbReference type="EMBL" id="KXJ87551.1"/>
    </source>
</evidence>
<feature type="domain" description="Zn(2)-C6 fungal-type" evidence="7">
    <location>
        <begin position="8"/>
        <end position="38"/>
    </location>
</feature>
<accession>A0A136IRI0</accession>
<dbReference type="Pfam" id="PF00172">
    <property type="entry name" value="Zn_clus"/>
    <property type="match status" value="1"/>
</dbReference>
<dbReference type="PANTHER" id="PTHR47424:SF3">
    <property type="entry name" value="REGULATORY PROTEIN GAL4"/>
    <property type="match status" value="1"/>
</dbReference>
<feature type="compositionally biased region" description="Polar residues" evidence="6">
    <location>
        <begin position="766"/>
        <end position="786"/>
    </location>
</feature>
<dbReference type="GO" id="GO:0005634">
    <property type="term" value="C:nucleus"/>
    <property type="evidence" value="ECO:0007669"/>
    <property type="project" value="TreeGrafter"/>
</dbReference>
<dbReference type="PROSITE" id="PS00463">
    <property type="entry name" value="ZN2_CY6_FUNGAL_1"/>
    <property type="match status" value="1"/>
</dbReference>
<feature type="non-terminal residue" evidence="8">
    <location>
        <position position="1"/>
    </location>
</feature>
<dbReference type="SMART" id="SM00066">
    <property type="entry name" value="GAL4"/>
    <property type="match status" value="1"/>
</dbReference>
<proteinExistence type="predicted"/>
<keyword evidence="3" id="KW-0238">DNA-binding</keyword>
<dbReference type="SUPFAM" id="SSF57701">
    <property type="entry name" value="Zn2/Cys6 DNA-binding domain"/>
    <property type="match status" value="1"/>
</dbReference>
<sequence length="852" mass="92415">KRACRDSACNHCRDRKVKCDGVRPACKHCIRRGDRCDYAPSVSPGSHAATHARTHTPRRSDFIIATPSASSNHDRVRSTSSASATSPVATFRPPLHGLRPSSDTVTAGFVPANSPRTTTSHPVAAGRASSMSGPSPQSMSGPHGGPSPLSTLSIAASQHGNSSAAADSMTAVLNDGEVSNEYFGSSSVGSFTRQLRAAVSGPTSATPGQQQNHEQPSIGSLTTSGGGQQNGSSHDDGADAEPHDYVLPSRKQADRLVHIYWFYVDGLYPFLDRETFQACYESLFNGSSHMPVSEERIFVSLLNTIFALASELQEGTSSEQRAEASREYYTRAQQSLRFNVWDGGSVQVVQCLLLMGQYLQSTNHPNQTWMVVGAAIRIAEGLGLHLPETSARLGDVRDRELVRRIWHGCVLMDRMLALTHGRPSMVSSETAEAVPQPLMEDVAATSPQTNGSSSTTADSTVYTAQKYRFAFYVKTLDLYRIIHRVLREFYSTSNTNSRGLESHKAEWLETDQGEADAGKAIVIDHELAKWEAELPGHLKLEALGGEQGPDGTMIVDEITRRQIVILRFRCLHTRVLLLRPMLARYCLGQGDSTSASSSSPDGFPAKRKTLSTRVLQQSALVCVETALETVALMRRFLQHDGTLGLLPAWWYRLFYIYTAGAVLMAARLRPKCFPVDEISAALDETMAILREHEQFGLAAKRCVVALEILSGKIEEKTSGASRSGSRGRSTEHQQTMQQQDGHHMSHPDAAQYQNHDPPDGRPPPAQSSTQPMLGHGTLNNNVNIMSSRPAAGPSGVPSARSSFSHINSNNNTTMFDVDGSGGAGAGGDAAGLDSLFFDMDDTQWLTYVPADF</sequence>
<dbReference type="OrthoDB" id="424974at2759"/>
<feature type="region of interest" description="Disordered" evidence="6">
    <location>
        <begin position="716"/>
        <end position="807"/>
    </location>
</feature>
<evidence type="ECO:0000256" key="1">
    <source>
        <dbReference type="ARBA" id="ARBA00022723"/>
    </source>
</evidence>
<dbReference type="InterPro" id="IPR051127">
    <property type="entry name" value="Fungal_SecMet_Regulators"/>
</dbReference>
<feature type="compositionally biased region" description="Low complexity" evidence="6">
    <location>
        <begin position="718"/>
        <end position="727"/>
    </location>
</feature>
<keyword evidence="4" id="KW-0804">Transcription</keyword>
<feature type="compositionally biased region" description="Low complexity" evidence="6">
    <location>
        <begin position="129"/>
        <end position="153"/>
    </location>
</feature>
<feature type="compositionally biased region" description="Basic and acidic residues" evidence="6">
    <location>
        <begin position="233"/>
        <end position="244"/>
    </location>
</feature>